<dbReference type="InterPro" id="IPR057676">
    <property type="entry name" value="PH_S11IP_C"/>
</dbReference>
<proteinExistence type="predicted"/>
<keyword evidence="2" id="KW-0963">Cytoplasm</keyword>
<dbReference type="InterPro" id="IPR057288">
    <property type="entry name" value="PH_PLEKHM2"/>
</dbReference>
<dbReference type="SMART" id="SM00369">
    <property type="entry name" value="LRR_TYP"/>
    <property type="match status" value="2"/>
</dbReference>
<feature type="domain" description="PLEKHM2 PH" evidence="6">
    <location>
        <begin position="859"/>
        <end position="982"/>
    </location>
</feature>
<evidence type="ECO:0000313" key="10">
    <source>
        <dbReference type="EMBL" id="JAS23912.1"/>
    </source>
</evidence>
<dbReference type="PANTHER" id="PTHR15454">
    <property type="entry name" value="NISCHARIN RELATED"/>
    <property type="match status" value="1"/>
</dbReference>
<dbReference type="PANTHER" id="PTHR15454:SF69">
    <property type="entry name" value="SERINE_THREONINE-PROTEIN KINASE 11-INTERACTING PROTEIN"/>
    <property type="match status" value="1"/>
</dbReference>
<dbReference type="Gene3D" id="3.80.10.10">
    <property type="entry name" value="Ribonuclease Inhibitor"/>
    <property type="match status" value="2"/>
</dbReference>
<keyword evidence="3" id="KW-0433">Leucine-rich repeat</keyword>
<dbReference type="Pfam" id="PF25624">
    <property type="entry name" value="PH_S11IP_C"/>
    <property type="match status" value="1"/>
</dbReference>
<evidence type="ECO:0000256" key="5">
    <source>
        <dbReference type="SAM" id="MobiDB-lite"/>
    </source>
</evidence>
<sequence>MVDAKIQSLSITLQKNETDIREGSKKLSLTPSILQDINSSIIRMQNLEISSSQSPSTIKNLKFLQELFYHTQKLIITQGVKCNRWQVDLQGFYKLKHLELSRIPMQVIEGLQSLRSKLEVLVCIRCSDSFEDIVGSCDQPWKELRTMKLSYNNIDFISSFVNTPVLQYLDLSYNKISNNYDLTALTNLKYLNLSFNHLESVPELSDEVCEKLQVLILSNNYIFNITAVGLMVNLKHLDVSGNLLAQHSAVTPVIFLQFLEHLNFLENPISYHQYHRFYTCSYLNKDINKNQFILDGKVLSYLEQTVVGSRGQTAGKRVRTTSNSSNQVCVGFSEVTTLNKSSTSRKGGRVKEAVIFDGIDQLGNPTTTKVQLKDTGNTDHLETKKQLETLRETIGKDHWLHSQSGSFVQDLLGLQKAEGSSRQLTSTPYETDYLSTSPNFSSAKPGINKPLIPAQNVDISNKTLDFITTESSQTSTDASNTDPGTTSSSDNEQVHSAPTENKETITEENNSIVSEDSESEEDIDGLELWIVQRKTVNNKKEELFLSLSEKELREKNSKTGRTEEKWFLESIESCIKISNDPVTIQITFDTIKKDRRERVYIMEFADAQMLLKKISALLESRSLTAMNQMAFRCMKCSSVFSQELDKNKLGLLKKSKTVCPTCGSTFVIELDEVPVPSASREIENSVNTTPPYSSIGSADSLQNQDSTGTKSEAPTPRRYDSDIEVISTVSQSSIEVLEVQARMQGIISSNRKRSSEERQTVAVPQLVTVPEIQPNMTGLTESSSSGSLTDSVCTAYENHPPGLNKKVTSRSDTLPEECTTYSSLLDGLLKSVSSKFSKGGSLCTNNHSPVEFSYKNFTQVDHRIKLHLFQQVFQYDNEDVLFLLKGHIIFNSGEDFEGCIVLSTHSLYILKISEYVEPVDNVGNWLLTKGNHPIKDLLNISSVLWCQGVHLELIKRHYLVLLQDSSRTIDFLHFLDGLQKEMKINKKLDLSTDEKLALSELISTINGNKSLQDFSFLSFIVCSSVQIVKGEEEQSFKFMSIFVTKEDIVLLEPSYLWVFKSSAKKPLHKHIQKISNIIDILKDSDLNLLIIQFLDEAENVNEIWILKMETLATLEGLIDSIKGPWESLFLVPLQISEPT</sequence>
<evidence type="ECO:0000256" key="4">
    <source>
        <dbReference type="ARBA" id="ARBA00022737"/>
    </source>
</evidence>
<dbReference type="Pfam" id="PF25357">
    <property type="entry name" value="PH_S11IP"/>
    <property type="match status" value="1"/>
</dbReference>
<feature type="region of interest" description="Disordered" evidence="5">
    <location>
        <begin position="679"/>
        <end position="720"/>
    </location>
</feature>
<evidence type="ECO:0000259" key="6">
    <source>
        <dbReference type="Pfam" id="PF23142"/>
    </source>
</evidence>
<organism evidence="11">
    <name type="scientific">Clastoptera arizonana</name>
    <name type="common">Arizona spittle bug</name>
    <dbReference type="NCBI Taxonomy" id="38151"/>
    <lineage>
        <taxon>Eukaryota</taxon>
        <taxon>Metazoa</taxon>
        <taxon>Ecdysozoa</taxon>
        <taxon>Arthropoda</taxon>
        <taxon>Hexapoda</taxon>
        <taxon>Insecta</taxon>
        <taxon>Pterygota</taxon>
        <taxon>Neoptera</taxon>
        <taxon>Paraneoptera</taxon>
        <taxon>Hemiptera</taxon>
        <taxon>Auchenorrhyncha</taxon>
        <taxon>Cercopoidea</taxon>
        <taxon>Clastopteridae</taxon>
        <taxon>Clastoptera</taxon>
    </lineage>
</organism>
<feature type="domain" description="Serine/threonine-protein kinase 11-interacting protein PH" evidence="7">
    <location>
        <begin position="534"/>
        <end position="619"/>
    </location>
</feature>
<dbReference type="InterPro" id="IPR001611">
    <property type="entry name" value="Leu-rich_rpt"/>
</dbReference>
<feature type="compositionally biased region" description="Polar residues" evidence="5">
    <location>
        <begin position="684"/>
        <end position="712"/>
    </location>
</feature>
<dbReference type="AlphaFoldDB" id="A0A1B6DEH5"/>
<dbReference type="GO" id="GO:0008104">
    <property type="term" value="P:intracellular protein localization"/>
    <property type="evidence" value="ECO:0007669"/>
    <property type="project" value="TreeGrafter"/>
</dbReference>
<comment type="subcellular location">
    <subcellularLocation>
        <location evidence="1">Cytoplasm</location>
    </subcellularLocation>
</comment>
<keyword evidence="4" id="KW-0677">Repeat</keyword>
<dbReference type="InterPro" id="IPR057292">
    <property type="entry name" value="PH_S11IP"/>
</dbReference>
<evidence type="ECO:0000259" key="7">
    <source>
        <dbReference type="Pfam" id="PF25357"/>
    </source>
</evidence>
<dbReference type="Pfam" id="PF12799">
    <property type="entry name" value="LRR_4"/>
    <property type="match status" value="1"/>
</dbReference>
<dbReference type="GO" id="GO:0005737">
    <property type="term" value="C:cytoplasm"/>
    <property type="evidence" value="ECO:0007669"/>
    <property type="project" value="UniProtKB-SubCell"/>
</dbReference>
<dbReference type="InterPro" id="IPR032675">
    <property type="entry name" value="LRR_dom_sf"/>
</dbReference>
<evidence type="ECO:0008006" key="12">
    <source>
        <dbReference type="Google" id="ProtNLM"/>
    </source>
</evidence>
<evidence type="ECO:0000256" key="1">
    <source>
        <dbReference type="ARBA" id="ARBA00004496"/>
    </source>
</evidence>
<dbReference type="EMBL" id="GEDC01013386">
    <property type="protein sequence ID" value="JAS23912.1"/>
    <property type="molecule type" value="Transcribed_RNA"/>
</dbReference>
<dbReference type="PROSITE" id="PS51450">
    <property type="entry name" value="LRR"/>
    <property type="match status" value="3"/>
</dbReference>
<evidence type="ECO:0000259" key="8">
    <source>
        <dbReference type="Pfam" id="PF25624"/>
    </source>
</evidence>
<protein>
    <recommendedName>
        <fullName evidence="12">Serine/threonine-protein kinase 11-interacting protein</fullName>
    </recommendedName>
</protein>
<dbReference type="EMBL" id="GEDC01028022">
    <property type="protein sequence ID" value="JAS09276.1"/>
    <property type="molecule type" value="Transcribed_RNA"/>
</dbReference>
<feature type="compositionally biased region" description="Polar residues" evidence="5">
    <location>
        <begin position="469"/>
        <end position="498"/>
    </location>
</feature>
<evidence type="ECO:0000256" key="3">
    <source>
        <dbReference type="ARBA" id="ARBA00022614"/>
    </source>
</evidence>
<evidence type="ECO:0000313" key="9">
    <source>
        <dbReference type="EMBL" id="JAS09276.1"/>
    </source>
</evidence>
<name>A0A1B6DEH5_9HEMI</name>
<dbReference type="SUPFAM" id="SSF52058">
    <property type="entry name" value="L domain-like"/>
    <property type="match status" value="1"/>
</dbReference>
<dbReference type="Pfam" id="PF23142">
    <property type="entry name" value="PH_PLEKHM2"/>
    <property type="match status" value="1"/>
</dbReference>
<dbReference type="InterPro" id="IPR003591">
    <property type="entry name" value="Leu-rich_rpt_typical-subtyp"/>
</dbReference>
<feature type="region of interest" description="Disordered" evidence="5">
    <location>
        <begin position="469"/>
        <end position="519"/>
    </location>
</feature>
<gene>
    <name evidence="10" type="ORF">g.32454</name>
    <name evidence="9" type="ORF">g.32457</name>
    <name evidence="11" type="ORF">g.32458</name>
</gene>
<dbReference type="InterPro" id="IPR025875">
    <property type="entry name" value="Leu-rich_rpt_4"/>
</dbReference>
<reference evidence="11" key="1">
    <citation type="submission" date="2015-12" db="EMBL/GenBank/DDBJ databases">
        <title>De novo transcriptome assembly of four potential Pierce s Disease insect vectors from Arizona vineyards.</title>
        <authorList>
            <person name="Tassone E.E."/>
        </authorList>
    </citation>
    <scope>NUCLEOTIDE SEQUENCE</scope>
</reference>
<feature type="domain" description="STK11-interacting protein C-terminal PH" evidence="8">
    <location>
        <begin position="1022"/>
        <end position="1135"/>
    </location>
</feature>
<dbReference type="EMBL" id="GEDC01013211">
    <property type="protein sequence ID" value="JAS24087.1"/>
    <property type="molecule type" value="Transcribed_RNA"/>
</dbReference>
<evidence type="ECO:0000313" key="11">
    <source>
        <dbReference type="EMBL" id="JAS24087.1"/>
    </source>
</evidence>
<accession>A0A1B6DEH5</accession>
<evidence type="ECO:0000256" key="2">
    <source>
        <dbReference type="ARBA" id="ARBA00022490"/>
    </source>
</evidence>